<protein>
    <recommendedName>
        <fullName evidence="3">Inovirus Gp2 family protein</fullName>
    </recommendedName>
</protein>
<dbReference type="AlphaFoldDB" id="A0A2V4E3C6"/>
<dbReference type="Proteomes" id="UP000247483">
    <property type="component" value="Unassembled WGS sequence"/>
</dbReference>
<name>A0A2V4E3C6_9GAMM</name>
<dbReference type="RefSeq" id="WP_110424535.1">
    <property type="nucleotide sequence ID" value="NZ_QGLP01000010.1"/>
</dbReference>
<proteinExistence type="predicted"/>
<sequence length="199" mass="23681">MKNKNFTIHTQLNQQLITHLNKLQDRYSKILPIRIDIHYAKDDKFNTNIHIAKQEITCLLFQAMQFELDIVGYAVVMEFNQNKHIHFHAIFYVNGQKRQKYYPVYVVLERAWHELTNGYLYDCQRNNYCINGLKMINHHDHEAFRSACYMLSYLAKTEQKEPFKKRYSDCLFLSEVPPPSHRGKPRTLGVSKFLIPLSI</sequence>
<organism evidence="1 2">
    <name type="scientific">Gilliamella apicola</name>
    <dbReference type="NCBI Taxonomy" id="1196095"/>
    <lineage>
        <taxon>Bacteria</taxon>
        <taxon>Pseudomonadati</taxon>
        <taxon>Pseudomonadota</taxon>
        <taxon>Gammaproteobacteria</taxon>
        <taxon>Orbales</taxon>
        <taxon>Orbaceae</taxon>
        <taxon>Gilliamella</taxon>
    </lineage>
</organism>
<dbReference type="EMBL" id="QGLP01000010">
    <property type="protein sequence ID" value="PXZ02515.1"/>
    <property type="molecule type" value="Genomic_DNA"/>
</dbReference>
<accession>A0A2V4E3C6</accession>
<comment type="caution">
    <text evidence="1">The sequence shown here is derived from an EMBL/GenBank/DDBJ whole genome shotgun (WGS) entry which is preliminary data.</text>
</comment>
<evidence type="ECO:0000313" key="1">
    <source>
        <dbReference type="EMBL" id="PXZ02515.1"/>
    </source>
</evidence>
<evidence type="ECO:0008006" key="3">
    <source>
        <dbReference type="Google" id="ProtNLM"/>
    </source>
</evidence>
<gene>
    <name evidence="1" type="ORF">DKK79_13665</name>
</gene>
<reference evidence="1 2" key="1">
    <citation type="submission" date="2018-05" db="EMBL/GenBank/DDBJ databases">
        <title>Reference genomes for bee gut microbiota database.</title>
        <authorList>
            <person name="Ellegaard K.M."/>
        </authorList>
    </citation>
    <scope>NUCLEOTIDE SEQUENCE [LARGE SCALE GENOMIC DNA]</scope>
    <source>
        <strain evidence="1 2">ESL0177</strain>
    </source>
</reference>
<evidence type="ECO:0000313" key="2">
    <source>
        <dbReference type="Proteomes" id="UP000247483"/>
    </source>
</evidence>